<evidence type="ECO:0000313" key="3">
    <source>
        <dbReference type="EMBL" id="MDV6230869.1"/>
    </source>
</evidence>
<name>A0ABU4AXD2_9NOCA</name>
<dbReference type="RefSeq" id="WP_317548241.1">
    <property type="nucleotide sequence ID" value="NZ_JAWLKE010000003.1"/>
</dbReference>
<dbReference type="InterPro" id="IPR010090">
    <property type="entry name" value="Phage_tape_meas"/>
</dbReference>
<evidence type="ECO:0000256" key="1">
    <source>
        <dbReference type="SAM" id="MobiDB-lite"/>
    </source>
</evidence>
<dbReference type="NCBIfam" id="TIGR01760">
    <property type="entry name" value="tape_meas_TP901"/>
    <property type="match status" value="1"/>
</dbReference>
<accession>A0ABU4AXD2</accession>
<gene>
    <name evidence="3" type="ORF">R3P95_09935</name>
</gene>
<organism evidence="3 4">
    <name type="scientific">Rhodococcus cercidiphylli</name>
    <dbReference type="NCBI Taxonomy" id="489916"/>
    <lineage>
        <taxon>Bacteria</taxon>
        <taxon>Bacillati</taxon>
        <taxon>Actinomycetota</taxon>
        <taxon>Actinomycetes</taxon>
        <taxon>Mycobacteriales</taxon>
        <taxon>Nocardiaceae</taxon>
        <taxon>Rhodococcus</taxon>
    </lineage>
</organism>
<dbReference type="Pfam" id="PF10145">
    <property type="entry name" value="PhageMin_Tail"/>
    <property type="match status" value="1"/>
</dbReference>
<reference evidence="3 4" key="1">
    <citation type="submission" date="2023-10" db="EMBL/GenBank/DDBJ databases">
        <title>Development of a sustainable strategy for remediation of hydrocarbon-contaminated territories based on the waste exchange concept.</title>
        <authorList>
            <person name="Krivoruchko A."/>
        </authorList>
    </citation>
    <scope>NUCLEOTIDE SEQUENCE [LARGE SCALE GENOMIC DNA]</scope>
    <source>
        <strain evidence="3 4">IEGM 1322</strain>
    </source>
</reference>
<dbReference type="EMBL" id="JAWLKE010000003">
    <property type="protein sequence ID" value="MDV6230869.1"/>
    <property type="molecule type" value="Genomic_DNA"/>
</dbReference>
<keyword evidence="4" id="KW-1185">Reference proteome</keyword>
<evidence type="ECO:0000259" key="2">
    <source>
        <dbReference type="Pfam" id="PF10145"/>
    </source>
</evidence>
<feature type="region of interest" description="Disordered" evidence="1">
    <location>
        <begin position="61"/>
        <end position="148"/>
    </location>
</feature>
<sequence>MALDLGELSVRLTAEDQLTNALNGAQQSARRTEQVTSQAATGITSATQRMAQGYQQLQREAQTYATASERANSRAETATDQARQAQERLDAAQRDSRTSASQLEAAQRDVASATDLAERSMRDAVTATDRMEAAHRRAARAAEQGGRDAVDALERTQRELRQTAQAAESAGEDAGSGFAGRFSGGLEGLSGAAGNAGSSTGGSFIAGFAPRVAGLGSKSGPIGVALAGVAVLGVAVGAALADAITQGMEFDAMSDQLQAKLGVDEETMRTIAKASGAAYGNVFGESVAENMDTARRAIQNGLLDPSDSANDMQPVIEQLDTVASLLESDIPEVAVAAGKMVRSGFVDTAVDALDLLAAAEQNNLAITGDLLDTMGEYSVQFAKVGLDGPTALGLISQAMQGGARDTDVAADAVKEFAIRAVDGTESTAEAYGKLGLNVEDTMAKLTEGGEAGTGALDSILDSLREMEPGVERNQVAAALFGTQWEDLAGAFDKFDVSSAAGQLGEVAGAAERAADTMAGNTKAKFEQAQRAVELSMSGVKMAIADGFMPSLDKAVDWVNTHQPEIIGFFTRLADAGFVTLDAILAFTSGSLRGLANWGEVVGATMGTALQAIGGFAEFAGGIVKHLPGMQDVGEAIEGAGEKTQWYADQVQSSSEKLNGLADMIDNARPGIQGMREDFANAGEAAQLNAEMARALTDELNAVPDGKDIVIESNTPEQTAALEALGLKVTQMPDGKFRVTSNTDEGQKAIDAFVRANNDKNIDMFVDLRQRQIGYWESQGVSEADAPLMQGPVPITSNADGKLPDEALIKSAGGKGLVQWAEEGAGPWEAFIPGAESKRPRAVGILRDVADRFGYGLVQMADGGIVNARDLASSMAWAQSMDPAKYLMGGFSTDAIDCSGAVSGAVNEAVGVPAFDSRMSTVTEGPWLQAKGATLGRGGPGTLRIGWWDQGGGANGHTALTYPDGTNFESNGSEGVVVGGRTGADDPSFTNHAYFATAGDLGEPGSVGTVPNMNGANVGGTSLGRKVGTLPTSSGPVDVRVVNFSDLGGAAPDGRTPKAVGNLKVFANGGIESQNPEIANTGGNVRVWAEPQAGPWEAYIPGDPAKRARAVDIWRETGKRLNITEFADGGFGGYNEPKARDYMRPTNLMEAAALASGLGFTAASGIGGFLSMAQSGQVDLSQLMPQFDTGSNDIPGLSEAVIGRLDQLVELLSKGGLLTADVNVDTSNGNIGLQLMSTGLA</sequence>
<evidence type="ECO:0000313" key="4">
    <source>
        <dbReference type="Proteomes" id="UP001185899"/>
    </source>
</evidence>
<dbReference type="Proteomes" id="UP001185899">
    <property type="component" value="Unassembled WGS sequence"/>
</dbReference>
<comment type="caution">
    <text evidence="3">The sequence shown here is derived from an EMBL/GenBank/DDBJ whole genome shotgun (WGS) entry which is preliminary data.</text>
</comment>
<feature type="compositionally biased region" description="Polar residues" evidence="1">
    <location>
        <begin position="61"/>
        <end position="84"/>
    </location>
</feature>
<protein>
    <submittedName>
        <fullName evidence="3">Phage tail tape measure protein</fullName>
    </submittedName>
</protein>
<feature type="compositionally biased region" description="Basic and acidic residues" evidence="1">
    <location>
        <begin position="85"/>
        <end position="97"/>
    </location>
</feature>
<proteinExistence type="predicted"/>
<feature type="domain" description="Phage tail tape measure protein" evidence="2">
    <location>
        <begin position="283"/>
        <end position="481"/>
    </location>
</feature>